<feature type="repeat" description="RCC1" evidence="3">
    <location>
        <begin position="2"/>
        <end position="62"/>
    </location>
</feature>
<dbReference type="PRINTS" id="PR00633">
    <property type="entry name" value="RCCNDNSATION"/>
</dbReference>
<evidence type="ECO:0000256" key="3">
    <source>
        <dbReference type="PROSITE-ProRule" id="PRU00235"/>
    </source>
</evidence>
<evidence type="ECO:0000313" key="7">
    <source>
        <dbReference type="Proteomes" id="UP001150062"/>
    </source>
</evidence>
<evidence type="ECO:0000259" key="5">
    <source>
        <dbReference type="Pfam" id="PF25390"/>
    </source>
</evidence>
<dbReference type="PROSITE" id="PS50012">
    <property type="entry name" value="RCC1_3"/>
    <property type="match status" value="4"/>
</dbReference>
<keyword evidence="1" id="KW-0344">Guanine-nucleotide releasing factor</keyword>
<feature type="repeat" description="RCC1" evidence="3">
    <location>
        <begin position="169"/>
        <end position="221"/>
    </location>
</feature>
<feature type="repeat" description="RCC1" evidence="3">
    <location>
        <begin position="62"/>
        <end position="117"/>
    </location>
</feature>
<dbReference type="InterPro" id="IPR027417">
    <property type="entry name" value="P-loop_NTPase"/>
</dbReference>
<dbReference type="PROSITE" id="PS00626">
    <property type="entry name" value="RCC1_2"/>
    <property type="match status" value="1"/>
</dbReference>
<comment type="caution">
    <text evidence="6">The sequence shown here is derived from an EMBL/GenBank/DDBJ whole genome shotgun (WGS) entry which is preliminary data.</text>
</comment>
<dbReference type="InterPro" id="IPR001806">
    <property type="entry name" value="Small_GTPase"/>
</dbReference>
<keyword evidence="7" id="KW-1185">Reference proteome</keyword>
<evidence type="ECO:0000256" key="1">
    <source>
        <dbReference type="ARBA" id="ARBA00022658"/>
    </source>
</evidence>
<evidence type="ECO:0000256" key="2">
    <source>
        <dbReference type="ARBA" id="ARBA00022737"/>
    </source>
</evidence>
<dbReference type="InterPro" id="IPR000408">
    <property type="entry name" value="Reg_chr_condens"/>
</dbReference>
<reference evidence="6" key="1">
    <citation type="submission" date="2022-08" db="EMBL/GenBank/DDBJ databases">
        <title>Novel sulfate-reducing endosymbionts in the free-living metamonad Anaeramoeba.</title>
        <authorList>
            <person name="Jerlstrom-Hultqvist J."/>
            <person name="Cepicka I."/>
            <person name="Gallot-Lavallee L."/>
            <person name="Salas-Leiva D."/>
            <person name="Curtis B.A."/>
            <person name="Zahonova K."/>
            <person name="Pipaliya S."/>
            <person name="Dacks J."/>
            <person name="Roger A.J."/>
        </authorList>
    </citation>
    <scope>NUCLEOTIDE SEQUENCE</scope>
    <source>
        <strain evidence="6">Schooner1</strain>
    </source>
</reference>
<gene>
    <name evidence="6" type="ORF">M0813_10299</name>
</gene>
<feature type="compositionally biased region" description="Basic and acidic residues" evidence="4">
    <location>
        <begin position="373"/>
        <end position="392"/>
    </location>
</feature>
<evidence type="ECO:0000313" key="6">
    <source>
        <dbReference type="EMBL" id="KAJ6226765.1"/>
    </source>
</evidence>
<dbReference type="Gene3D" id="3.40.50.300">
    <property type="entry name" value="P-loop containing nucleotide triphosphate hydrolases"/>
    <property type="match status" value="1"/>
</dbReference>
<dbReference type="SUPFAM" id="SSF50985">
    <property type="entry name" value="RCC1/BLIP-II"/>
    <property type="match status" value="1"/>
</dbReference>
<dbReference type="SMART" id="SM00175">
    <property type="entry name" value="RAB"/>
    <property type="match status" value="1"/>
</dbReference>
<dbReference type="PANTHER" id="PTHR45982:SF1">
    <property type="entry name" value="REGULATOR OF CHROMOSOME CONDENSATION"/>
    <property type="match status" value="1"/>
</dbReference>
<dbReference type="Pfam" id="PF25390">
    <property type="entry name" value="WD40_RLD"/>
    <property type="match status" value="1"/>
</dbReference>
<feature type="repeat" description="RCC1" evidence="3">
    <location>
        <begin position="320"/>
        <end position="371"/>
    </location>
</feature>
<proteinExistence type="predicted"/>
<keyword evidence="2" id="KW-0677">Repeat</keyword>
<dbReference type="InterPro" id="IPR058923">
    <property type="entry name" value="RCC1-like_dom"/>
</dbReference>
<dbReference type="PANTHER" id="PTHR45982">
    <property type="entry name" value="REGULATOR OF CHROMOSOME CONDENSATION"/>
    <property type="match status" value="1"/>
</dbReference>
<evidence type="ECO:0000256" key="4">
    <source>
        <dbReference type="SAM" id="MobiDB-lite"/>
    </source>
</evidence>
<dbReference type="Pfam" id="PF00071">
    <property type="entry name" value="Ras"/>
    <property type="match status" value="1"/>
</dbReference>
<dbReference type="SUPFAM" id="SSF52540">
    <property type="entry name" value="P-loop containing nucleoside triphosphate hydrolases"/>
    <property type="match status" value="1"/>
</dbReference>
<dbReference type="EMBL" id="JAOAOG010000339">
    <property type="protein sequence ID" value="KAJ6226765.1"/>
    <property type="molecule type" value="Genomic_DNA"/>
</dbReference>
<organism evidence="6 7">
    <name type="scientific">Anaeramoeba flamelloides</name>
    <dbReference type="NCBI Taxonomy" id="1746091"/>
    <lineage>
        <taxon>Eukaryota</taxon>
        <taxon>Metamonada</taxon>
        <taxon>Anaeramoebidae</taxon>
        <taxon>Anaeramoeba</taxon>
    </lineage>
</organism>
<dbReference type="Proteomes" id="UP001150062">
    <property type="component" value="Unassembled WGS sequence"/>
</dbReference>
<name>A0ABQ8X298_9EUKA</name>
<dbReference type="Gene3D" id="2.130.10.30">
    <property type="entry name" value="Regulator of chromosome condensation 1/beta-lactamase-inhibitor protein II"/>
    <property type="match status" value="2"/>
</dbReference>
<dbReference type="PROSITE" id="PS51419">
    <property type="entry name" value="RAB"/>
    <property type="match status" value="1"/>
</dbReference>
<dbReference type="InterPro" id="IPR051553">
    <property type="entry name" value="Ran_GTPase-activating"/>
</dbReference>
<dbReference type="SMART" id="SM00174">
    <property type="entry name" value="RHO"/>
    <property type="match status" value="1"/>
</dbReference>
<feature type="region of interest" description="Disordered" evidence="4">
    <location>
        <begin position="373"/>
        <end position="429"/>
    </location>
</feature>
<accession>A0ABQ8X298</accession>
<feature type="domain" description="RCC1-like" evidence="5">
    <location>
        <begin position="4"/>
        <end position="367"/>
    </location>
</feature>
<dbReference type="SMART" id="SM00173">
    <property type="entry name" value="RAS"/>
    <property type="match status" value="1"/>
</dbReference>
<dbReference type="InterPro" id="IPR009091">
    <property type="entry name" value="RCC1/BLIP-II"/>
</dbReference>
<sequence length="573" mass="64059">MCSIFSVGYNYYGQLGIGSTTNQNVPQKIQTFLIDPQKLSILRKEQLKISCGEFHSVVYSKHLLFTFGSGTQYQLGNGTPLNTPIPFSLPIETFLKQNDTIKQVACGARSTLLLTDNDHLYHFGSKGGPTSKNWLKFNKTPTEIQRFVKSSIKEISAGGWHYMVLEENGKVYSWGYGKQGQLGQGKKNVNIAEPKLIKFFKGIKITNISCGHHHSAAISSNAGRLLFEVENMTFETAYQYIPYEIETNIKFINIKCGYYATYAIDLDGKIYSGGRSITLGRNVNNDSSKLVCLEGFCKKKENVCKISTLSWSCCVSTIQKNAYAFGYNKSGQLGIGNNIHQKYPQKVKIPKGYKIIDIASGSAHTMFVAIEDKTNTENEKNETKIKKEEGKLENLQNNSDSQENEDEIKQQKEFDSNLQPSGSKPDALPLRHKAGYVQKYYRGAKGVIITYDVTNLDSYERAKDWVKEIRTQGSPNAKIAIVANKIDLEDHKVDQMDAMKYAESNDLLYFESSAKTGEGVKDVFFGLSKALPVEWGEVKKKTGVEFSDSEDEFGVNVKNSKKVNKKKEGGGCC</sequence>
<protein>
    <submittedName>
        <fullName evidence="6">Regulator of chromosome condensation</fullName>
    </submittedName>
</protein>